<reference evidence="2 3" key="1">
    <citation type="submission" date="2020-10" db="EMBL/GenBank/DDBJ databases">
        <title>Connecting structure to function with the recovery of over 1000 high-quality activated sludge metagenome-assembled genomes encoding full-length rRNA genes using long-read sequencing.</title>
        <authorList>
            <person name="Singleton C.M."/>
            <person name="Petriglieri F."/>
            <person name="Kristensen J.M."/>
            <person name="Kirkegaard R.H."/>
            <person name="Michaelsen T.Y."/>
            <person name="Andersen M.H."/>
            <person name="Karst S.M."/>
            <person name="Dueholm M.S."/>
            <person name="Nielsen P.H."/>
            <person name="Albertsen M."/>
        </authorList>
    </citation>
    <scope>NUCLEOTIDE SEQUENCE [LARGE SCALE GENOMIC DNA]</scope>
    <source>
        <strain evidence="2">EsbW_18-Q3-R4-48_BATAC.285</strain>
    </source>
</reference>
<evidence type="ECO:0000313" key="3">
    <source>
        <dbReference type="Proteomes" id="UP000697998"/>
    </source>
</evidence>
<dbReference type="AlphaFoldDB" id="A0A935UIC2"/>
<dbReference type="CDD" id="cd03440">
    <property type="entry name" value="hot_dog"/>
    <property type="match status" value="1"/>
</dbReference>
<proteinExistence type="predicted"/>
<dbReference type="GO" id="GO:0016790">
    <property type="term" value="F:thiolester hydrolase activity"/>
    <property type="evidence" value="ECO:0007669"/>
    <property type="project" value="UniProtKB-ARBA"/>
</dbReference>
<feature type="domain" description="Thioesterase" evidence="1">
    <location>
        <begin position="22"/>
        <end position="90"/>
    </location>
</feature>
<dbReference type="Pfam" id="PF03061">
    <property type="entry name" value="4HBT"/>
    <property type="match status" value="1"/>
</dbReference>
<accession>A0A935UIC2</accession>
<comment type="caution">
    <text evidence="2">The sequence shown here is derived from an EMBL/GenBank/DDBJ whole genome shotgun (WGS) entry which is preliminary data.</text>
</comment>
<dbReference type="SUPFAM" id="SSF54637">
    <property type="entry name" value="Thioesterase/thiol ester dehydrase-isomerase"/>
    <property type="match status" value="1"/>
</dbReference>
<evidence type="ECO:0000259" key="1">
    <source>
        <dbReference type="Pfam" id="PF03061"/>
    </source>
</evidence>
<organism evidence="2 3">
    <name type="scientific">Candidatus Accumulibacter proximus</name>
    <dbReference type="NCBI Taxonomy" id="2954385"/>
    <lineage>
        <taxon>Bacteria</taxon>
        <taxon>Pseudomonadati</taxon>
        <taxon>Pseudomonadota</taxon>
        <taxon>Betaproteobacteria</taxon>
        <taxon>Candidatus Accumulibacter</taxon>
    </lineage>
</organism>
<dbReference type="GO" id="GO:0016829">
    <property type="term" value="F:lyase activity"/>
    <property type="evidence" value="ECO:0007669"/>
    <property type="project" value="UniProtKB-KW"/>
</dbReference>
<evidence type="ECO:0000313" key="2">
    <source>
        <dbReference type="EMBL" id="MBK7676388.1"/>
    </source>
</evidence>
<gene>
    <name evidence="2" type="ORF">IPJ27_17430</name>
</gene>
<dbReference type="InterPro" id="IPR029069">
    <property type="entry name" value="HotDog_dom_sf"/>
</dbReference>
<protein>
    <submittedName>
        <fullName evidence="2">3-aminobutyryl-CoA ammonia lyase</fullName>
    </submittedName>
</protein>
<dbReference type="InterPro" id="IPR006683">
    <property type="entry name" value="Thioestr_dom"/>
</dbReference>
<dbReference type="Proteomes" id="UP000697998">
    <property type="component" value="Unassembled WGS sequence"/>
</dbReference>
<dbReference type="Gene3D" id="3.10.129.10">
    <property type="entry name" value="Hotdog Thioesterase"/>
    <property type="match status" value="1"/>
</dbReference>
<keyword evidence="2" id="KW-0456">Lyase</keyword>
<dbReference type="EMBL" id="JADJMH010000019">
    <property type="protein sequence ID" value="MBK7676388.1"/>
    <property type="molecule type" value="Genomic_DNA"/>
</dbReference>
<name>A0A935UIC2_9PROT</name>
<sequence length="132" mass="13986">MQELTSLIRLRISAHDAHYAGGLVDGAKMLHLFGDVATELLIRSDGDEGLFVAYDSIEFLAPVHAGDFIEATGRIVSIGHTSRKMAFEARKIIAAAGIAGQPSAADVLAEPVIVCRASGTCVVPAACQRIRR</sequence>